<protein>
    <submittedName>
        <fullName evidence="1">Uncharacterized protein</fullName>
    </submittedName>
</protein>
<name>A0AAW5MGF9_AERVE</name>
<proteinExistence type="predicted"/>
<reference evidence="1" key="1">
    <citation type="submission" date="2022-08" db="EMBL/GenBank/DDBJ databases">
        <title>A global survey of hypervirulent Aeromonas hydrophila identified this emerging pathogen in farmed fish in the lower Mekong River basin.</title>
        <authorList>
            <person name="Xu T."/>
            <person name="Rasmussen-Ivey C.R."/>
            <person name="Moen F.S."/>
            <person name="Fernandez Bravo A."/>
            <person name="Lamy B."/>
            <person name="Beaz-Hidalgo R."/>
            <person name="Khan C.D."/>
            <person name="Castro Escarpulli G."/>
            <person name="Yasin I.S.M."/>
            <person name="Figueras M.J."/>
            <person name="Azzam Sayuti M."/>
            <person name="Karim M.M."/>
            <person name="Alam K.M."/>
            <person name="Le T.T.T."/>
            <person name="Thao N.H.P."/>
            <person name="Addo S."/>
            <person name="Duodu S."/>
            <person name="Ali S."/>
            <person name="Mey S."/>
            <person name="Somony T."/>
            <person name="Liles M.R."/>
        </authorList>
    </citation>
    <scope>NUCLEOTIDE SEQUENCE</scope>
    <source>
        <strain evidence="1">0.14</strain>
    </source>
</reference>
<evidence type="ECO:0000313" key="1">
    <source>
        <dbReference type="EMBL" id="MCR4450817.1"/>
    </source>
</evidence>
<organism evidence="1 2">
    <name type="scientific">Aeromonas veronii</name>
    <dbReference type="NCBI Taxonomy" id="654"/>
    <lineage>
        <taxon>Bacteria</taxon>
        <taxon>Pseudomonadati</taxon>
        <taxon>Pseudomonadota</taxon>
        <taxon>Gammaproteobacteria</taxon>
        <taxon>Aeromonadales</taxon>
        <taxon>Aeromonadaceae</taxon>
        <taxon>Aeromonas</taxon>
    </lineage>
</organism>
<sequence>MNVSKLSITVEVDGKPCFVKVDPEHTEIILHMLQGLSPTRSLEVIRAPADFKFTTLGELRKEAICTTN</sequence>
<dbReference type="Proteomes" id="UP001204061">
    <property type="component" value="Unassembled WGS sequence"/>
</dbReference>
<comment type="caution">
    <text evidence="1">The sequence shown here is derived from an EMBL/GenBank/DDBJ whole genome shotgun (WGS) entry which is preliminary data.</text>
</comment>
<evidence type="ECO:0000313" key="2">
    <source>
        <dbReference type="Proteomes" id="UP001204061"/>
    </source>
</evidence>
<accession>A0AAW5MGF9</accession>
<dbReference type="RefSeq" id="WP_257726031.1">
    <property type="nucleotide sequence ID" value="NZ_CP121848.1"/>
</dbReference>
<dbReference type="AlphaFoldDB" id="A0AAW5MGF9"/>
<gene>
    <name evidence="1" type="ORF">NS965_20750</name>
</gene>
<dbReference type="EMBL" id="JANLFC010000082">
    <property type="protein sequence ID" value="MCR4450817.1"/>
    <property type="molecule type" value="Genomic_DNA"/>
</dbReference>